<dbReference type="SUPFAM" id="SSF50630">
    <property type="entry name" value="Acid proteases"/>
    <property type="match status" value="1"/>
</dbReference>
<dbReference type="PROSITE" id="PS00141">
    <property type="entry name" value="ASP_PROTEASE"/>
    <property type="match status" value="1"/>
</dbReference>
<dbReference type="SUPFAM" id="SSF57756">
    <property type="entry name" value="Retrovirus zinc finger-like domains"/>
    <property type="match status" value="1"/>
</dbReference>
<comment type="caution">
    <text evidence="1">The sequence shown here is derived from an EMBL/GenBank/DDBJ whole genome shotgun (WGS) entry which is preliminary data.</text>
</comment>
<dbReference type="GO" id="GO:0006508">
    <property type="term" value="P:proteolysis"/>
    <property type="evidence" value="ECO:0007669"/>
    <property type="project" value="InterPro"/>
</dbReference>
<evidence type="ECO:0000313" key="2">
    <source>
        <dbReference type="Proteomes" id="UP001152795"/>
    </source>
</evidence>
<dbReference type="OrthoDB" id="6158722at2759"/>
<dbReference type="Proteomes" id="UP001152795">
    <property type="component" value="Unassembled WGS sequence"/>
</dbReference>
<dbReference type="GO" id="GO:0003676">
    <property type="term" value="F:nucleic acid binding"/>
    <property type="evidence" value="ECO:0007669"/>
    <property type="project" value="InterPro"/>
</dbReference>
<dbReference type="InterPro" id="IPR021109">
    <property type="entry name" value="Peptidase_aspartic_dom_sf"/>
</dbReference>
<gene>
    <name evidence="1" type="ORF">PACLA_8A019064</name>
</gene>
<dbReference type="InterPro" id="IPR050951">
    <property type="entry name" value="Retrovirus_Pol_polyprotein"/>
</dbReference>
<reference evidence="1" key="1">
    <citation type="submission" date="2020-04" db="EMBL/GenBank/DDBJ databases">
        <authorList>
            <person name="Alioto T."/>
            <person name="Alioto T."/>
            <person name="Gomez Garrido J."/>
        </authorList>
    </citation>
    <scope>NUCLEOTIDE SEQUENCE</scope>
    <source>
        <strain evidence="1">A484AB</strain>
    </source>
</reference>
<dbReference type="GO" id="GO:0008270">
    <property type="term" value="F:zinc ion binding"/>
    <property type="evidence" value="ECO:0007669"/>
    <property type="project" value="InterPro"/>
</dbReference>
<organism evidence="1 2">
    <name type="scientific">Paramuricea clavata</name>
    <name type="common">Red gorgonian</name>
    <name type="synonym">Violescent sea-whip</name>
    <dbReference type="NCBI Taxonomy" id="317549"/>
    <lineage>
        <taxon>Eukaryota</taxon>
        <taxon>Metazoa</taxon>
        <taxon>Cnidaria</taxon>
        <taxon>Anthozoa</taxon>
        <taxon>Octocorallia</taxon>
        <taxon>Malacalcyonacea</taxon>
        <taxon>Plexauridae</taxon>
        <taxon>Paramuricea</taxon>
    </lineage>
</organism>
<dbReference type="SMART" id="SM00343">
    <property type="entry name" value="ZnF_C2HC"/>
    <property type="match status" value="2"/>
</dbReference>
<dbReference type="InterPro" id="IPR001969">
    <property type="entry name" value="Aspartic_peptidase_AS"/>
</dbReference>
<dbReference type="Pfam" id="PF13975">
    <property type="entry name" value="gag-asp_proteas"/>
    <property type="match status" value="1"/>
</dbReference>
<dbReference type="Pfam" id="PF00098">
    <property type="entry name" value="zf-CCHC"/>
    <property type="match status" value="2"/>
</dbReference>
<dbReference type="Gene3D" id="4.10.60.10">
    <property type="entry name" value="Zinc finger, CCHC-type"/>
    <property type="match status" value="1"/>
</dbReference>
<name>A0A6S7GXN8_PARCT</name>
<accession>A0A6S7GXN8</accession>
<proteinExistence type="predicted"/>
<dbReference type="PANTHER" id="PTHR37984:SF9">
    <property type="entry name" value="INTEGRASE CATALYTIC DOMAIN-CONTAINING PROTEIN"/>
    <property type="match status" value="1"/>
</dbReference>
<dbReference type="InterPro" id="IPR036875">
    <property type="entry name" value="Znf_CCHC_sf"/>
</dbReference>
<dbReference type="EMBL" id="CACRXK020002953">
    <property type="protein sequence ID" value="CAB3996823.1"/>
    <property type="molecule type" value="Genomic_DNA"/>
</dbReference>
<sequence length="438" mass="48103">MRYNFHLRVQHPGESVNSYAVALKEAGAKCGFRGDEYASRLVDQFILGLRDRTTQSKFLQEPPRDLDDALLIAGRFEAANATMQTLAMQGQGTGNNSMIGAVRSMRKVVTCFACNGFGHVAKQCPTLRNSFKQDTQLSPKVCYLCQKPGHIARNCFISKSGQVDVQNSQASKGKTLMVEAQIKGKSKLCIVDTGASISLVSKNEWQLLKGNNASLTPSDILAEAANNSPIGILGKTTLDAKVDPGHITCDEFYVASGMISEIILGLDWLMIAVVLDEDIEVPAKHEIFQTARIRNPTICESILEPNMKLSGKGVLVARVVVQPKEQRVPIQIINPGTEPVKLYKGMKVGNLEQVDGLIPKDSPNDVNFQLDHLQPEQKTRMEHLLVTMICMFATNSGELGLTSVSEHKIETQDAVPIKQLPRRLPNALRPVVEEQVKC</sequence>
<dbReference type="PANTHER" id="PTHR37984">
    <property type="entry name" value="PROTEIN CBG26694"/>
    <property type="match status" value="1"/>
</dbReference>
<protein>
    <submittedName>
        <fullName evidence="1">Retrovirus-related Pol poly from transposon</fullName>
    </submittedName>
</protein>
<dbReference type="InterPro" id="IPR001878">
    <property type="entry name" value="Znf_CCHC"/>
</dbReference>
<dbReference type="Gene3D" id="2.40.70.10">
    <property type="entry name" value="Acid Proteases"/>
    <property type="match status" value="1"/>
</dbReference>
<keyword evidence="2" id="KW-1185">Reference proteome</keyword>
<dbReference type="PROSITE" id="PS50158">
    <property type="entry name" value="ZF_CCHC"/>
    <property type="match status" value="2"/>
</dbReference>
<dbReference type="AlphaFoldDB" id="A0A6S7GXN8"/>
<dbReference type="GO" id="GO:0004190">
    <property type="term" value="F:aspartic-type endopeptidase activity"/>
    <property type="evidence" value="ECO:0007669"/>
    <property type="project" value="InterPro"/>
</dbReference>
<evidence type="ECO:0000313" key="1">
    <source>
        <dbReference type="EMBL" id="CAB3996823.1"/>
    </source>
</evidence>
<dbReference type="CDD" id="cd00303">
    <property type="entry name" value="retropepsin_like"/>
    <property type="match status" value="1"/>
</dbReference>